<evidence type="ECO:0000313" key="9">
    <source>
        <dbReference type="EMBL" id="KKN43176.1"/>
    </source>
</evidence>
<dbReference type="EC" id="6.2.1.1" evidence="2"/>
<protein>
    <recommendedName>
        <fullName evidence="2">acetate--CoA ligase</fullName>
        <ecNumber evidence="2">6.2.1.1</ecNumber>
    </recommendedName>
</protein>
<evidence type="ECO:0000256" key="3">
    <source>
        <dbReference type="ARBA" id="ARBA00022598"/>
    </source>
</evidence>
<gene>
    <name evidence="9" type="ORF">LCGC14_0705890</name>
</gene>
<dbReference type="SUPFAM" id="SSF56801">
    <property type="entry name" value="Acetyl-CoA synthetase-like"/>
    <property type="match status" value="1"/>
</dbReference>
<dbReference type="NCBIfam" id="NF001208">
    <property type="entry name" value="PRK00174.1"/>
    <property type="match status" value="1"/>
</dbReference>
<dbReference type="PANTHER" id="PTHR24095:SF14">
    <property type="entry name" value="ACETYL-COENZYME A SYNTHETASE 1"/>
    <property type="match status" value="1"/>
</dbReference>
<proteinExistence type="inferred from homology"/>
<dbReference type="PROSITE" id="PS00455">
    <property type="entry name" value="AMP_BINDING"/>
    <property type="match status" value="1"/>
</dbReference>
<dbReference type="CDD" id="cd05966">
    <property type="entry name" value="ACS"/>
    <property type="match status" value="1"/>
</dbReference>
<evidence type="ECO:0000256" key="1">
    <source>
        <dbReference type="ARBA" id="ARBA00006432"/>
    </source>
</evidence>
<dbReference type="InterPro" id="IPR000873">
    <property type="entry name" value="AMP-dep_synth/lig_dom"/>
</dbReference>
<dbReference type="Pfam" id="PF13193">
    <property type="entry name" value="AMP-binding_C"/>
    <property type="match status" value="1"/>
</dbReference>
<evidence type="ECO:0000256" key="4">
    <source>
        <dbReference type="ARBA" id="ARBA00022741"/>
    </source>
</evidence>
<keyword evidence="5" id="KW-0067">ATP-binding</keyword>
<dbReference type="EMBL" id="LAZR01001529">
    <property type="protein sequence ID" value="KKN43176.1"/>
    <property type="molecule type" value="Genomic_DNA"/>
</dbReference>
<dbReference type="GO" id="GO:0005524">
    <property type="term" value="F:ATP binding"/>
    <property type="evidence" value="ECO:0007669"/>
    <property type="project" value="UniProtKB-KW"/>
</dbReference>
<feature type="domain" description="Acetyl-coenzyme A synthetase N-terminal" evidence="8">
    <location>
        <begin position="37"/>
        <end position="91"/>
    </location>
</feature>
<name>A0A0F9T2F6_9ZZZZ</name>
<dbReference type="Pfam" id="PF00501">
    <property type="entry name" value="AMP-binding"/>
    <property type="match status" value="1"/>
</dbReference>
<evidence type="ECO:0000256" key="2">
    <source>
        <dbReference type="ARBA" id="ARBA00013275"/>
    </source>
</evidence>
<dbReference type="GO" id="GO:0016208">
    <property type="term" value="F:AMP binding"/>
    <property type="evidence" value="ECO:0007669"/>
    <property type="project" value="InterPro"/>
</dbReference>
<evidence type="ECO:0000259" key="6">
    <source>
        <dbReference type="Pfam" id="PF00501"/>
    </source>
</evidence>
<dbReference type="Pfam" id="PF16177">
    <property type="entry name" value="ACAS_N"/>
    <property type="match status" value="1"/>
</dbReference>
<feature type="domain" description="AMP-dependent synthetase/ligase" evidence="6">
    <location>
        <begin position="98"/>
        <end position="478"/>
    </location>
</feature>
<dbReference type="GO" id="GO:0005829">
    <property type="term" value="C:cytosol"/>
    <property type="evidence" value="ECO:0007669"/>
    <property type="project" value="TreeGrafter"/>
</dbReference>
<dbReference type="InterPro" id="IPR042099">
    <property type="entry name" value="ANL_N_sf"/>
</dbReference>
<dbReference type="InterPro" id="IPR020845">
    <property type="entry name" value="AMP-binding_CS"/>
</dbReference>
<dbReference type="GO" id="GO:0003987">
    <property type="term" value="F:acetate-CoA ligase activity"/>
    <property type="evidence" value="ECO:0007669"/>
    <property type="project" value="UniProtKB-EC"/>
</dbReference>
<feature type="domain" description="AMP-binding enzyme C-terminal" evidence="7">
    <location>
        <begin position="540"/>
        <end position="618"/>
    </location>
</feature>
<evidence type="ECO:0000259" key="7">
    <source>
        <dbReference type="Pfam" id="PF13193"/>
    </source>
</evidence>
<dbReference type="HAMAP" id="MF_01123">
    <property type="entry name" value="Ac_CoA_synth"/>
    <property type="match status" value="1"/>
</dbReference>
<keyword evidence="4" id="KW-0547">Nucleotide-binding</keyword>
<organism evidence="9">
    <name type="scientific">marine sediment metagenome</name>
    <dbReference type="NCBI Taxonomy" id="412755"/>
    <lineage>
        <taxon>unclassified sequences</taxon>
        <taxon>metagenomes</taxon>
        <taxon>ecological metagenomes</taxon>
    </lineage>
</organism>
<dbReference type="Gene3D" id="3.30.300.30">
    <property type="match status" value="1"/>
</dbReference>
<dbReference type="InterPro" id="IPR011904">
    <property type="entry name" value="Ac_CoA_lig"/>
</dbReference>
<sequence>MSKEESKMESVLTETRIFNPRDLNEEYANTGMSMEEYQELYKQSIEDNEVFWGEQAKSIDWFKPYDKVWEKSDFFPGKWFVGGKLNVCYNCIDRHVKAGKGDKIAIIWEADEPEQVKKYTYNELLREVSKVANGMKKLGLKKGDRVTIWLPMIPELAIIMLACTRLGVIHSIVFGGFSKEAVKDRIQDSNSRLLFTSDETVRAGKFYPKMADVVKIIDAVHTIEQVIVVKRSGNEIPHTKKDIWYSDFIANESENCACEEMDSEDTLFILYTSGTTGKPKGVKHTTGGYILYTSFSHRIVFNYKEGDIWYCTADIGWITGHSYIIYGPLANGATTLMFEGVPTYPDVDRFWQICEDHKVTHFYTAPTAIRAIMRFGDEPVKRHDLSSLKLLGTVGEPINPEAWTWYHRVVGKSRCPIVDTYWQTETGGIIMTPIATATPTKPGSCCLPFLGIKPIIFDLEGNEVTEADEGGYLCIAQSWPGMLRDIWEDTERFKSTYLTKFPGYYYTDDGARKDEDGYYWILGRLDDVIKVSGHRIGTMEIESALVSHPSVAEAAVAPFPHKIKGQAIYAYVTLMQGIKKSAKLSKEIRMHVRQEIGPVFQPDVIQFADALPKTRSGKIMRRILKAIAAGTEIGNVTTLADPSVVDDLIAERKKLDIEIG</sequence>
<keyword evidence="3" id="KW-0436">Ligase</keyword>
<dbReference type="PANTHER" id="PTHR24095">
    <property type="entry name" value="ACETYL-COENZYME A SYNTHETASE"/>
    <property type="match status" value="1"/>
</dbReference>
<dbReference type="NCBIfam" id="TIGR02188">
    <property type="entry name" value="Ac_CoA_lig_AcsA"/>
    <property type="match status" value="1"/>
</dbReference>
<comment type="caution">
    <text evidence="9">The sequence shown here is derived from an EMBL/GenBank/DDBJ whole genome shotgun (WGS) entry which is preliminary data.</text>
</comment>
<evidence type="ECO:0000256" key="5">
    <source>
        <dbReference type="ARBA" id="ARBA00022840"/>
    </source>
</evidence>
<reference evidence="9" key="1">
    <citation type="journal article" date="2015" name="Nature">
        <title>Complex archaea that bridge the gap between prokaryotes and eukaryotes.</title>
        <authorList>
            <person name="Spang A."/>
            <person name="Saw J.H."/>
            <person name="Jorgensen S.L."/>
            <person name="Zaremba-Niedzwiedzka K."/>
            <person name="Martijn J."/>
            <person name="Lind A.E."/>
            <person name="van Eijk R."/>
            <person name="Schleper C."/>
            <person name="Guy L."/>
            <person name="Ettema T.J."/>
        </authorList>
    </citation>
    <scope>NUCLEOTIDE SEQUENCE</scope>
</reference>
<dbReference type="AlphaFoldDB" id="A0A0F9T2F6"/>
<dbReference type="FunFam" id="3.40.50.12780:FF:000001">
    <property type="entry name" value="Acetyl-coenzyme A synthetase"/>
    <property type="match status" value="1"/>
</dbReference>
<dbReference type="GO" id="GO:0019427">
    <property type="term" value="P:acetyl-CoA biosynthetic process from acetate"/>
    <property type="evidence" value="ECO:0007669"/>
    <property type="project" value="InterPro"/>
</dbReference>
<comment type="similarity">
    <text evidence="1">Belongs to the ATP-dependent AMP-binding enzyme family.</text>
</comment>
<dbReference type="InterPro" id="IPR045851">
    <property type="entry name" value="AMP-bd_C_sf"/>
</dbReference>
<dbReference type="Gene3D" id="3.40.50.12780">
    <property type="entry name" value="N-terminal domain of ligase-like"/>
    <property type="match status" value="1"/>
</dbReference>
<evidence type="ECO:0000259" key="8">
    <source>
        <dbReference type="Pfam" id="PF16177"/>
    </source>
</evidence>
<dbReference type="InterPro" id="IPR032387">
    <property type="entry name" value="ACAS_N"/>
</dbReference>
<accession>A0A0F9T2F6</accession>
<dbReference type="InterPro" id="IPR025110">
    <property type="entry name" value="AMP-bd_C"/>
</dbReference>